<reference evidence="5 6" key="1">
    <citation type="journal article" date="2007" name="Science">
        <title>Sea anemone genome reveals ancestral eumetazoan gene repertoire and genomic organization.</title>
        <authorList>
            <person name="Putnam N.H."/>
            <person name="Srivastava M."/>
            <person name="Hellsten U."/>
            <person name="Dirks B."/>
            <person name="Chapman J."/>
            <person name="Salamov A."/>
            <person name="Terry A."/>
            <person name="Shapiro H."/>
            <person name="Lindquist E."/>
            <person name="Kapitonov V.V."/>
            <person name="Jurka J."/>
            <person name="Genikhovich G."/>
            <person name="Grigoriev I.V."/>
            <person name="Lucas S.M."/>
            <person name="Steele R.E."/>
            <person name="Finnerty J.R."/>
            <person name="Technau U."/>
            <person name="Martindale M.Q."/>
            <person name="Rokhsar D.S."/>
        </authorList>
    </citation>
    <scope>NUCLEOTIDE SEQUENCE [LARGE SCALE GENOMIC DNA]</scope>
    <source>
        <strain evidence="6">CH2 X CH6</strain>
    </source>
</reference>
<keyword evidence="1" id="KW-0479">Metal-binding</keyword>
<evidence type="ECO:0000256" key="2">
    <source>
        <dbReference type="ARBA" id="ARBA00022771"/>
    </source>
</evidence>
<keyword evidence="2" id="KW-0863">Zinc-finger</keyword>
<keyword evidence="3" id="KW-0862">Zinc</keyword>
<evidence type="ECO:0000256" key="3">
    <source>
        <dbReference type="ARBA" id="ARBA00022833"/>
    </source>
</evidence>
<organism evidence="5 6">
    <name type="scientific">Nematostella vectensis</name>
    <name type="common">Starlet sea anemone</name>
    <dbReference type="NCBI Taxonomy" id="45351"/>
    <lineage>
        <taxon>Eukaryota</taxon>
        <taxon>Metazoa</taxon>
        <taxon>Cnidaria</taxon>
        <taxon>Anthozoa</taxon>
        <taxon>Hexacorallia</taxon>
        <taxon>Actiniaria</taxon>
        <taxon>Edwardsiidae</taxon>
        <taxon>Nematostella</taxon>
    </lineage>
</organism>
<dbReference type="EMBL" id="DS469575">
    <property type="protein sequence ID" value="EDO41618.1"/>
    <property type="molecule type" value="Genomic_DNA"/>
</dbReference>
<dbReference type="STRING" id="45351.A7S3Y4"/>
<keyword evidence="6" id="KW-1185">Reference proteome</keyword>
<dbReference type="InterPro" id="IPR036236">
    <property type="entry name" value="Znf_C2H2_sf"/>
</dbReference>
<dbReference type="OMA" id="KHEAICQ"/>
<dbReference type="InParanoid" id="A7S3Y4"/>
<gene>
    <name evidence="5" type="ORF">NEMVEDRAFT_v1g103667</name>
</gene>
<feature type="non-terminal residue" evidence="5">
    <location>
        <position position="1"/>
    </location>
</feature>
<dbReference type="GO" id="GO:0008270">
    <property type="term" value="F:zinc ion binding"/>
    <property type="evidence" value="ECO:0007669"/>
    <property type="project" value="UniProtKB-KW"/>
</dbReference>
<evidence type="ECO:0000256" key="1">
    <source>
        <dbReference type="ARBA" id="ARBA00022723"/>
    </source>
</evidence>
<dbReference type="SUPFAM" id="SSF57667">
    <property type="entry name" value="beta-beta-alpha zinc fingers"/>
    <property type="match status" value="2"/>
</dbReference>
<dbReference type="PhylomeDB" id="A7S3Y4"/>
<dbReference type="AlphaFoldDB" id="A7S3Y4"/>
<dbReference type="InterPro" id="IPR051591">
    <property type="entry name" value="UPF0224_FAM112_RNA_Proc"/>
</dbReference>
<feature type="domain" description="CHHC U11-48K-type" evidence="4">
    <location>
        <begin position="49"/>
        <end position="76"/>
    </location>
</feature>
<dbReference type="Proteomes" id="UP000001593">
    <property type="component" value="Unassembled WGS sequence"/>
</dbReference>
<evidence type="ECO:0000313" key="6">
    <source>
        <dbReference type="Proteomes" id="UP000001593"/>
    </source>
</evidence>
<dbReference type="Pfam" id="PF05253">
    <property type="entry name" value="zf-U11-48K"/>
    <property type="match status" value="2"/>
</dbReference>
<dbReference type="HOGENOM" id="CLU_204134_0_0_1"/>
<evidence type="ECO:0000259" key="4">
    <source>
        <dbReference type="PROSITE" id="PS51800"/>
    </source>
</evidence>
<dbReference type="PANTHER" id="PTHR21402:SF5">
    <property type="entry name" value="GAMETOCYTE SPECIFIC FACTOR 1"/>
    <property type="match status" value="1"/>
</dbReference>
<protein>
    <recommendedName>
        <fullName evidence="4">CHHC U11-48K-type domain-containing protein</fullName>
    </recommendedName>
</protein>
<accession>A7S3Y4</accession>
<dbReference type="InterPro" id="IPR022776">
    <property type="entry name" value="TRM13/UPF0224_CHHC_Znf_dom"/>
</dbReference>
<dbReference type="eggNOG" id="KOG4376">
    <property type="taxonomic scope" value="Eukaryota"/>
</dbReference>
<evidence type="ECO:0000313" key="5">
    <source>
        <dbReference type="EMBL" id="EDO41618.1"/>
    </source>
</evidence>
<dbReference type="PROSITE" id="PS51800">
    <property type="entry name" value="ZF_CHHC_U11_48K"/>
    <property type="match status" value="2"/>
</dbReference>
<proteinExistence type="predicted"/>
<name>A7S3Y4_NEMVE</name>
<feature type="domain" description="CHHC U11-48K-type" evidence="4">
    <location>
        <begin position="16"/>
        <end position="43"/>
    </location>
</feature>
<dbReference type="PANTHER" id="PTHR21402">
    <property type="entry name" value="GAMETOCYTE SPECIFIC FACTOR 1-RELATED"/>
    <property type="match status" value="1"/>
</dbReference>
<sequence>MSTAIPTFVNVDPDEMFVCPYDPVHRISAKRFTYHLMKCRRVSTLSMEFVRCPFNARHEMPKEELDFHVARCPDKV</sequence>